<dbReference type="RefSeq" id="WP_233390554.1">
    <property type="nucleotide sequence ID" value="NZ_JAJTWT010000002.1"/>
</dbReference>
<dbReference type="Proteomes" id="UP001201463">
    <property type="component" value="Unassembled WGS sequence"/>
</dbReference>
<reference evidence="1 2" key="1">
    <citation type="submission" date="2021-12" db="EMBL/GenBank/DDBJ databases">
        <title>Genome seq of p7.</title>
        <authorList>
            <person name="Seo T."/>
        </authorList>
    </citation>
    <scope>NUCLEOTIDE SEQUENCE [LARGE SCALE GENOMIC DNA]</scope>
    <source>
        <strain evidence="1 2">P7</strain>
    </source>
</reference>
<gene>
    <name evidence="1" type="ORF">LXT12_06370</name>
</gene>
<dbReference type="SUPFAM" id="SSF52218">
    <property type="entry name" value="Flavoproteins"/>
    <property type="match status" value="1"/>
</dbReference>
<name>A0ABS8XBX4_9BURK</name>
<evidence type="ECO:0000313" key="1">
    <source>
        <dbReference type="EMBL" id="MCE4536872.1"/>
    </source>
</evidence>
<protein>
    <submittedName>
        <fullName evidence="1">Flavodoxin</fullName>
    </submittedName>
</protein>
<comment type="caution">
    <text evidence="1">The sequence shown here is derived from an EMBL/GenBank/DDBJ whole genome shotgun (WGS) entry which is preliminary data.</text>
</comment>
<keyword evidence="2" id="KW-1185">Reference proteome</keyword>
<proteinExistence type="predicted"/>
<sequence length="175" mass="19238">MSKILVVTYSFTGTGARLTELLCRSRDWASAQVVERRPRRRFVTWRCAIESFFRLRPAIVYDGPDPADFDLVVLVAPIWLQQMASPMRSFVASFRGRLRRVAVISVMGGKGGQNAPAEIGTLLDLAPLMSTTFTMREVDDGSYAPRLLAFAVAVQASVDATGQLRPFLLSPEAAG</sequence>
<evidence type="ECO:0000313" key="2">
    <source>
        <dbReference type="Proteomes" id="UP001201463"/>
    </source>
</evidence>
<organism evidence="1 2">
    <name type="scientific">Pelomonas caseinilytica</name>
    <dbReference type="NCBI Taxonomy" id="2906763"/>
    <lineage>
        <taxon>Bacteria</taxon>
        <taxon>Pseudomonadati</taxon>
        <taxon>Pseudomonadota</taxon>
        <taxon>Betaproteobacteria</taxon>
        <taxon>Burkholderiales</taxon>
        <taxon>Sphaerotilaceae</taxon>
        <taxon>Roseateles</taxon>
    </lineage>
</organism>
<dbReference type="Gene3D" id="3.40.50.360">
    <property type="match status" value="1"/>
</dbReference>
<dbReference type="EMBL" id="JAJTWT010000002">
    <property type="protein sequence ID" value="MCE4536872.1"/>
    <property type="molecule type" value="Genomic_DNA"/>
</dbReference>
<accession>A0ABS8XBX4</accession>
<dbReference type="InterPro" id="IPR029039">
    <property type="entry name" value="Flavoprotein-like_sf"/>
</dbReference>